<sequence length="376" mass="42462">MGLGFFFYWNLTLILFYPLYNFIFAFALSPYRNRPKSMLKRLVLLFFILVCSVSFGQIGGRYTYQFLNLTSSPRQAALGGNIITIYDEDVNQAMSNPAVLNEDMDNHLAMNYGSYYGEASYGTASYAYTYDRHVQTFYAGVNYVNYGSFDGYDENGQATSNFTGSEGALLLGYAYNVPFTDLHIGANVKLISSTLESYNSIGGAIDLGFLYVIEKNDVNLALVIRNIGTQFTTYSGIYEKLPFEITAGVSQELEHVPIRWHLSLENLQQWNLSFSNPVRGGTNIDGSTSNEKVSFVNNALRHVVFGVELFPKKAFNLRLGYNFRRGEELRVEDQRNFSGVSLGFGLKMNRLKFNYSYSRYTLAANTSLFGLTLNFQ</sequence>
<gene>
    <name evidence="2" type="ORF">SAMN05444484_1011625</name>
</gene>
<evidence type="ECO:0000313" key="3">
    <source>
        <dbReference type="Proteomes" id="UP000184028"/>
    </source>
</evidence>
<keyword evidence="1" id="KW-0812">Transmembrane</keyword>
<evidence type="ECO:0008006" key="4">
    <source>
        <dbReference type="Google" id="ProtNLM"/>
    </source>
</evidence>
<feature type="transmembrane region" description="Helical" evidence="1">
    <location>
        <begin position="6"/>
        <end position="30"/>
    </location>
</feature>
<organism evidence="2 3">
    <name type="scientific">Flavobacterium chilense</name>
    <dbReference type="NCBI Taxonomy" id="946677"/>
    <lineage>
        <taxon>Bacteria</taxon>
        <taxon>Pseudomonadati</taxon>
        <taxon>Bacteroidota</taxon>
        <taxon>Flavobacteriia</taxon>
        <taxon>Flavobacteriales</taxon>
        <taxon>Flavobacteriaceae</taxon>
        <taxon>Flavobacterium</taxon>
    </lineage>
</organism>
<dbReference type="AlphaFoldDB" id="A0A1M7AZI7"/>
<feature type="transmembrane region" description="Helical" evidence="1">
    <location>
        <begin position="42"/>
        <end position="64"/>
    </location>
</feature>
<keyword evidence="3" id="KW-1185">Reference proteome</keyword>
<keyword evidence="1" id="KW-1133">Transmembrane helix</keyword>
<keyword evidence="1" id="KW-0472">Membrane</keyword>
<proteinExistence type="predicted"/>
<dbReference type="STRING" id="946677.SAMN05444484_1011625"/>
<name>A0A1M7AZI7_9FLAO</name>
<evidence type="ECO:0000313" key="2">
    <source>
        <dbReference type="EMBL" id="SHL48124.1"/>
    </source>
</evidence>
<accession>A0A1M7AZI7</accession>
<reference evidence="3" key="1">
    <citation type="submission" date="2016-11" db="EMBL/GenBank/DDBJ databases">
        <authorList>
            <person name="Varghese N."/>
            <person name="Submissions S."/>
        </authorList>
    </citation>
    <scope>NUCLEOTIDE SEQUENCE [LARGE SCALE GENOMIC DNA]</scope>
    <source>
        <strain evidence="3">DSM 24724</strain>
    </source>
</reference>
<dbReference type="NCBIfam" id="NF033709">
    <property type="entry name" value="PorV_fam"/>
    <property type="match status" value="1"/>
</dbReference>
<protein>
    <recommendedName>
        <fullName evidence="4">Penicillin-binding protein</fullName>
    </recommendedName>
</protein>
<dbReference type="Proteomes" id="UP000184028">
    <property type="component" value="Unassembled WGS sequence"/>
</dbReference>
<dbReference type="EMBL" id="FRBT01000001">
    <property type="protein sequence ID" value="SHL48124.1"/>
    <property type="molecule type" value="Genomic_DNA"/>
</dbReference>
<dbReference type="NCBIfam" id="NF033711">
    <property type="entry name" value="T9SS_PorQ"/>
    <property type="match status" value="1"/>
</dbReference>
<evidence type="ECO:0000256" key="1">
    <source>
        <dbReference type="SAM" id="Phobius"/>
    </source>
</evidence>